<dbReference type="KEGG" id="puv:PUV_22640"/>
<dbReference type="EMBL" id="FR872580">
    <property type="protein sequence ID" value="CCB87214.1"/>
    <property type="molecule type" value="Genomic_DNA"/>
</dbReference>
<evidence type="ECO:0000313" key="7">
    <source>
        <dbReference type="Proteomes" id="UP000000495"/>
    </source>
</evidence>
<dbReference type="InterPro" id="IPR039424">
    <property type="entry name" value="SBP_5"/>
</dbReference>
<reference evidence="6 7" key="2">
    <citation type="journal article" date="2011" name="Mol. Biol. Evol.">
        <title>Unity in variety--the pan-genome of the Chlamydiae.</title>
        <authorList>
            <person name="Collingro A."/>
            <person name="Tischler P."/>
            <person name="Weinmaier T."/>
            <person name="Penz T."/>
            <person name="Heinz E."/>
            <person name="Brunham R.C."/>
            <person name="Read T.D."/>
            <person name="Bavoil P.M."/>
            <person name="Sachse K."/>
            <person name="Kahane S."/>
            <person name="Friedman M.G."/>
            <person name="Rattei T."/>
            <person name="Myers G.S."/>
            <person name="Horn M."/>
        </authorList>
    </citation>
    <scope>NUCLEOTIDE SEQUENCE [LARGE SCALE GENOMIC DNA]</scope>
    <source>
        <strain evidence="7">UV7</strain>
    </source>
</reference>
<proteinExistence type="inferred from homology"/>
<evidence type="ECO:0000256" key="4">
    <source>
        <dbReference type="SAM" id="Phobius"/>
    </source>
</evidence>
<dbReference type="RefSeq" id="WP_013925459.1">
    <property type="nucleotide sequence ID" value="NC_015702.1"/>
</dbReference>
<evidence type="ECO:0000259" key="5">
    <source>
        <dbReference type="Pfam" id="PF00496"/>
    </source>
</evidence>
<dbReference type="SUPFAM" id="SSF53850">
    <property type="entry name" value="Periplasmic binding protein-like II"/>
    <property type="match status" value="1"/>
</dbReference>
<dbReference type="Pfam" id="PF00496">
    <property type="entry name" value="SBP_bac_5"/>
    <property type="match status" value="1"/>
</dbReference>
<keyword evidence="4" id="KW-0472">Membrane</keyword>
<dbReference type="GO" id="GO:1904680">
    <property type="term" value="F:peptide transmembrane transporter activity"/>
    <property type="evidence" value="ECO:0007669"/>
    <property type="project" value="TreeGrafter"/>
</dbReference>
<sequence length="708" mass="82032">MNREPIGLYIFRYILGLGMFAFMCMLYWSSVLIENNLKIVQTDIGQIRSELYNLKNESERIRDTISNLPRQSGEYSPSSSSLSLQKPIVRPHMDPKLPNLLTEDPFYTKILPKMLPKHFSPQGIFRQTSIGKPDNLHPFSPWAEISQWQSLCSISLANLEFGRYETFATGMAIKMEERIDPEDGGFEYWIHLRDDVFWEPLEQRFFSDRFTLAPHFLHKHQVTAHDFKFFFDAFMNPYNQQPSAVTSRNQFQDVQKFEVLDDFTLVIRWKTHEFKNEKGEVVKRPLYRAKLLTGSLNPLASFVYKYFPDGQKIIPDDTDPDTYQTNSVWAQNFGMHWAQNIIPSCGAWKLDGMTERMIQFTRNNNFYSPDRALMERREVEFKNTPDAEWQTFKTGDIQASFLPQGKLLELQDFLSSPLYQEQAKAGKTIHQLNYIGNMFFYIGWNQKTPFFRDKTVRQALTMAIDRNRIIQQNLNGLGVEINGPFTPNSPSYDHSIQPWPFDPDKARRLLAEAGWEDHDGDGVIDKKIDGVYVPFHFKLTYFVKNSSSKSICEYIVTALKDVGIIGVLNGVDMADLSNDFESKAFEAIHLGWGQGTPPEDMRQIWHSSGAKEKGSSNGIGFSNAEVDQIIDDLDYEYNPEKRLALYHRFSQIIHEEAPYVFLYAPMIKLLYREELQNVFLPIDRQDLIPGANVAVPDSNIYWLKKIQA</sequence>
<reference key="1">
    <citation type="journal article" date="2011" name="Mol. Biol. Evol.">
        <title>Unity in variety -- the pan-genome of the Chlamydiae.</title>
        <authorList>
            <person name="Collingro A."/>
            <person name="Tischler P."/>
            <person name="Weinmaier T."/>
            <person name="Penz T."/>
            <person name="Heinz E."/>
            <person name="Brunham R.C."/>
            <person name="Read T.D."/>
            <person name="Bavoil P.M."/>
            <person name="Sachse K."/>
            <person name="Kahane S."/>
            <person name="Friedman M.G."/>
            <person name="Rattei T."/>
            <person name="Myers G.S.A."/>
            <person name="Horn M."/>
        </authorList>
    </citation>
    <scope>NUCLEOTIDE SEQUENCE</scope>
    <source>
        <strain>UV7</strain>
    </source>
</reference>
<protein>
    <recommendedName>
        <fullName evidence="5">Solute-binding protein family 5 domain-containing protein</fullName>
    </recommendedName>
</protein>
<dbReference type="eggNOG" id="COG0747">
    <property type="taxonomic scope" value="Bacteria"/>
</dbReference>
<dbReference type="Gene3D" id="3.10.105.10">
    <property type="entry name" value="Dipeptide-binding Protein, Domain 3"/>
    <property type="match status" value="1"/>
</dbReference>
<feature type="transmembrane region" description="Helical" evidence="4">
    <location>
        <begin position="7"/>
        <end position="28"/>
    </location>
</feature>
<feature type="domain" description="Solute-binding protein family 5" evidence="5">
    <location>
        <begin position="179"/>
        <end position="605"/>
    </location>
</feature>
<dbReference type="GO" id="GO:0015833">
    <property type="term" value="P:peptide transport"/>
    <property type="evidence" value="ECO:0007669"/>
    <property type="project" value="TreeGrafter"/>
</dbReference>
<dbReference type="InterPro" id="IPR000914">
    <property type="entry name" value="SBP_5_dom"/>
</dbReference>
<evidence type="ECO:0000256" key="2">
    <source>
        <dbReference type="ARBA" id="ARBA00022448"/>
    </source>
</evidence>
<organism evidence="6 7">
    <name type="scientific">Parachlamydia acanthamoebae (strain UV7)</name>
    <dbReference type="NCBI Taxonomy" id="765952"/>
    <lineage>
        <taxon>Bacteria</taxon>
        <taxon>Pseudomonadati</taxon>
        <taxon>Chlamydiota</taxon>
        <taxon>Chlamydiia</taxon>
        <taxon>Parachlamydiales</taxon>
        <taxon>Parachlamydiaceae</taxon>
        <taxon>Parachlamydia</taxon>
    </lineage>
</organism>
<dbReference type="Proteomes" id="UP000000495">
    <property type="component" value="Chromosome"/>
</dbReference>
<keyword evidence="4" id="KW-1133">Transmembrane helix</keyword>
<keyword evidence="3" id="KW-0732">Signal</keyword>
<keyword evidence="7" id="KW-1185">Reference proteome</keyword>
<dbReference type="PANTHER" id="PTHR30290">
    <property type="entry name" value="PERIPLASMIC BINDING COMPONENT OF ABC TRANSPORTER"/>
    <property type="match status" value="1"/>
</dbReference>
<dbReference type="STRING" id="765952.PUV_22640"/>
<keyword evidence="2" id="KW-0813">Transport</keyword>
<dbReference type="AlphaFoldDB" id="F8L1Q8"/>
<evidence type="ECO:0000256" key="1">
    <source>
        <dbReference type="ARBA" id="ARBA00005695"/>
    </source>
</evidence>
<evidence type="ECO:0000256" key="3">
    <source>
        <dbReference type="ARBA" id="ARBA00022729"/>
    </source>
</evidence>
<dbReference type="HOGENOM" id="CLU_026692_0_0_0"/>
<name>F8L1Q8_PARAV</name>
<comment type="similarity">
    <text evidence="1">Belongs to the bacterial solute-binding protein 5 family.</text>
</comment>
<gene>
    <name evidence="6" type="ordered locus">PUV_22640</name>
</gene>
<accession>F8L1Q8</accession>
<dbReference type="Gene3D" id="3.40.190.10">
    <property type="entry name" value="Periplasmic binding protein-like II"/>
    <property type="match status" value="1"/>
</dbReference>
<dbReference type="PANTHER" id="PTHR30290:SF9">
    <property type="entry name" value="OLIGOPEPTIDE-BINDING PROTEIN APPA"/>
    <property type="match status" value="1"/>
</dbReference>
<evidence type="ECO:0000313" key="6">
    <source>
        <dbReference type="EMBL" id="CCB87214.1"/>
    </source>
</evidence>
<keyword evidence="4" id="KW-0812">Transmembrane</keyword>